<dbReference type="PANTHER" id="PTHR13271">
    <property type="entry name" value="UNCHARACTERIZED PUTATIVE METHYLTRANSFERASE"/>
    <property type="match status" value="1"/>
</dbReference>
<gene>
    <name evidence="2" type="ORF">A9F13_04g01144</name>
</gene>
<proteinExistence type="predicted"/>
<feature type="compositionally biased region" description="Polar residues" evidence="1">
    <location>
        <begin position="349"/>
        <end position="360"/>
    </location>
</feature>
<dbReference type="PANTHER" id="PTHR13271:SF34">
    <property type="entry name" value="N-LYSINE METHYLTRANSFERASE SETD6"/>
    <property type="match status" value="1"/>
</dbReference>
<comment type="caution">
    <text evidence="2">The sequence shown here is derived from an EMBL/GenBank/DDBJ whole genome shotgun (WGS) entry which is preliminary data.</text>
</comment>
<dbReference type="GO" id="GO:0016279">
    <property type="term" value="F:protein-lysine N-methyltransferase activity"/>
    <property type="evidence" value="ECO:0007669"/>
    <property type="project" value="TreeGrafter"/>
</dbReference>
<evidence type="ECO:0000256" key="1">
    <source>
        <dbReference type="SAM" id="MobiDB-lite"/>
    </source>
</evidence>
<dbReference type="KEGG" id="clus:A9F13_04g01144"/>
<dbReference type="SUPFAM" id="SSF82199">
    <property type="entry name" value="SET domain"/>
    <property type="match status" value="2"/>
</dbReference>
<evidence type="ECO:0000313" key="3">
    <source>
        <dbReference type="Proteomes" id="UP000195602"/>
    </source>
</evidence>
<name>A0AA91T315_CLALS</name>
<feature type="compositionally biased region" description="Acidic residues" evidence="1">
    <location>
        <begin position="362"/>
        <end position="389"/>
    </location>
</feature>
<dbReference type="EMBL" id="LYUB02000004">
    <property type="protein sequence ID" value="OVF09635.1"/>
    <property type="molecule type" value="Genomic_DNA"/>
</dbReference>
<sequence>MSVTRKSKVEAVLEWLEENAFWNSELLEVRESSLGGTGVFWKLEDDSDPDDDRLLLRIPKSSVLSPKNSYIYSMLVDYEPSEPTIDFKEGMHSIVLTFIYELALGEKSPWFAYLDSFELNSKVGAPLCLWDEKEKHALFNTEPDLLNMLDSTELIHFYLECVRFARTNEKYLRIPSVLSLKDKEMDAEKVEGKYHSKLIQFGTYVQAVISRAFTVDRYYGLSLVPGADLFNHLSPIMEGDNLVPRENVHFVCDDDEGLCEECGEYGCAHMDSELDSEDDGIEDLEEISDDDSEDEEQEENENMDDLMETDIELPESETESESSEDEELGGNEEDEGEDELSSDGDNESQLEPMTKITSQDIMEVEADSEAETEQDDEEVSTLSLSDDDVEDKKQTDQDGDANGIQNNENHESWDYQELAKELSDSSKCCDVVLTSPPSKDHNYELFNTYGNDLSNAYLLQRYGFVCEGNPNTTCLLSVPMFAYLKKEKMNKRKKAQLEMKINWYEEVGFELVNDLCREDFNHESHNDHESHEDHDSEEQNCCDEDDCEGCGEEETFKEPESWQLSPKIEYEGTPTDQTVALVRLLLMSFKIFFHKLAQAPSERRLAKRVDKYLLSGEISEEENNLIVSWVHARLGRYNEDKLLGERGNMIALIKAEEKAVLKRALEVLGEGN</sequence>
<reference evidence="2 3" key="1">
    <citation type="submission" date="2017-04" db="EMBL/GenBank/DDBJ databases">
        <title>Draft genome of the yeast Clavispora lusitaniae type strain CBS 6936.</title>
        <authorList>
            <person name="Durrens P."/>
            <person name="Klopp C."/>
            <person name="Biteau N."/>
            <person name="Fitton-Ouhabi V."/>
            <person name="Dementhon K."/>
            <person name="Accoceberry I."/>
            <person name="Sherman D.J."/>
            <person name="Noel T."/>
        </authorList>
    </citation>
    <scope>NUCLEOTIDE SEQUENCE [LARGE SCALE GENOMIC DNA]</scope>
    <source>
        <strain evidence="2 3">CBS 6936</strain>
    </source>
</reference>
<feature type="region of interest" description="Disordered" evidence="1">
    <location>
        <begin position="286"/>
        <end position="410"/>
    </location>
</feature>
<feature type="compositionally biased region" description="Acidic residues" evidence="1">
    <location>
        <begin position="286"/>
        <end position="348"/>
    </location>
</feature>
<evidence type="ECO:0000313" key="2">
    <source>
        <dbReference type="EMBL" id="OVF09635.1"/>
    </source>
</evidence>
<organism evidence="2 3">
    <name type="scientific">Clavispora lusitaniae</name>
    <name type="common">Candida lusitaniae</name>
    <dbReference type="NCBI Taxonomy" id="36911"/>
    <lineage>
        <taxon>Eukaryota</taxon>
        <taxon>Fungi</taxon>
        <taxon>Dikarya</taxon>
        <taxon>Ascomycota</taxon>
        <taxon>Saccharomycotina</taxon>
        <taxon>Pichiomycetes</taxon>
        <taxon>Metschnikowiaceae</taxon>
        <taxon>Clavispora</taxon>
    </lineage>
</organism>
<dbReference type="InterPro" id="IPR050600">
    <property type="entry name" value="SETD3_SETD6_MTase"/>
</dbReference>
<dbReference type="InterPro" id="IPR046341">
    <property type="entry name" value="SET_dom_sf"/>
</dbReference>
<protein>
    <submittedName>
        <fullName evidence="2">Uncharacterized protein</fullName>
    </submittedName>
</protein>
<dbReference type="Gene3D" id="3.90.1410.10">
    <property type="entry name" value="set domain protein methyltransferase, domain 1"/>
    <property type="match status" value="2"/>
</dbReference>
<dbReference type="GO" id="GO:0005634">
    <property type="term" value="C:nucleus"/>
    <property type="evidence" value="ECO:0007669"/>
    <property type="project" value="TreeGrafter"/>
</dbReference>
<accession>A0AA91T315</accession>
<dbReference type="CDD" id="cd10527">
    <property type="entry name" value="SET_LSMT"/>
    <property type="match status" value="1"/>
</dbReference>
<dbReference type="AlphaFoldDB" id="A0AA91T315"/>
<dbReference type="Proteomes" id="UP000195602">
    <property type="component" value="Unassembled WGS sequence"/>
</dbReference>